<dbReference type="PATRIC" id="fig|1293439.3.peg.3498"/>
<dbReference type="InterPro" id="IPR051692">
    <property type="entry name" value="OMP-like"/>
</dbReference>
<evidence type="ECO:0000256" key="4">
    <source>
        <dbReference type="ARBA" id="ARBA00023237"/>
    </source>
</evidence>
<dbReference type="InterPro" id="IPR027385">
    <property type="entry name" value="Beta-barrel_OMP"/>
</dbReference>
<reference evidence="8 9" key="1">
    <citation type="submission" date="2015-03" db="EMBL/GenBank/DDBJ databases">
        <authorList>
            <person name="Lepp D."/>
            <person name="Hassan Y.I."/>
            <person name="Li X.-Z."/>
            <person name="Zhou T."/>
        </authorList>
    </citation>
    <scope>NUCLEOTIDE SEQUENCE [LARGE SCALE GENOMIC DNA]</scope>
    <source>
        <strain evidence="8 9">E84</strain>
    </source>
</reference>
<dbReference type="SUPFAM" id="SSF56925">
    <property type="entry name" value="OMPA-like"/>
    <property type="match status" value="1"/>
</dbReference>
<keyword evidence="3" id="KW-0472">Membrane</keyword>
<dbReference type="Pfam" id="PF13505">
    <property type="entry name" value="OMP_b-brl"/>
    <property type="match status" value="1"/>
</dbReference>
<gene>
    <name evidence="8" type="ORF">WH87_17155</name>
</gene>
<keyword evidence="2 6" id="KW-0732">Signal</keyword>
<dbReference type="AlphaFoldDB" id="A0A0F5Q5G2"/>
<keyword evidence="9" id="KW-1185">Reference proteome</keyword>
<comment type="subcellular location">
    <subcellularLocation>
        <location evidence="1">Cell outer membrane</location>
    </subcellularLocation>
</comment>
<accession>A0A0F5Q5G2</accession>
<evidence type="ECO:0000259" key="7">
    <source>
        <dbReference type="Pfam" id="PF13505"/>
    </source>
</evidence>
<proteinExistence type="inferred from homology"/>
<dbReference type="InterPro" id="IPR011250">
    <property type="entry name" value="OMP/PagP_B-barrel"/>
</dbReference>
<feature type="signal peptide" evidence="6">
    <location>
        <begin position="1"/>
        <end position="26"/>
    </location>
</feature>
<dbReference type="RefSeq" id="WP_046138931.1">
    <property type="nucleotide sequence ID" value="NZ_LANJ01000046.1"/>
</dbReference>
<evidence type="ECO:0000256" key="2">
    <source>
        <dbReference type="ARBA" id="ARBA00022729"/>
    </source>
</evidence>
<dbReference type="STRING" id="1293439.WH87_17155"/>
<protein>
    <recommendedName>
        <fullName evidence="7">Outer membrane protein beta-barrel domain-containing protein</fullName>
    </recommendedName>
</protein>
<feature type="chain" id="PRO_5002494418" description="Outer membrane protein beta-barrel domain-containing protein" evidence="6">
    <location>
        <begin position="27"/>
        <end position="204"/>
    </location>
</feature>
<evidence type="ECO:0000256" key="3">
    <source>
        <dbReference type="ARBA" id="ARBA00023136"/>
    </source>
</evidence>
<name>A0A0F5Q5G2_9HYPH</name>
<evidence type="ECO:0000256" key="1">
    <source>
        <dbReference type="ARBA" id="ARBA00004442"/>
    </source>
</evidence>
<evidence type="ECO:0000313" key="9">
    <source>
        <dbReference type="Proteomes" id="UP000033411"/>
    </source>
</evidence>
<dbReference type="GO" id="GO:0009279">
    <property type="term" value="C:cell outer membrane"/>
    <property type="evidence" value="ECO:0007669"/>
    <property type="project" value="UniProtKB-SubCell"/>
</dbReference>
<evidence type="ECO:0000256" key="5">
    <source>
        <dbReference type="ARBA" id="ARBA00038306"/>
    </source>
</evidence>
<feature type="domain" description="Outer membrane protein beta-barrel" evidence="7">
    <location>
        <begin position="15"/>
        <end position="204"/>
    </location>
</feature>
<dbReference type="PANTHER" id="PTHR34001:SF3">
    <property type="entry name" value="BLL7405 PROTEIN"/>
    <property type="match status" value="1"/>
</dbReference>
<organism evidence="8 9">
    <name type="scientific">Devosia epidermidihirudinis</name>
    <dbReference type="NCBI Taxonomy" id="1293439"/>
    <lineage>
        <taxon>Bacteria</taxon>
        <taxon>Pseudomonadati</taxon>
        <taxon>Pseudomonadota</taxon>
        <taxon>Alphaproteobacteria</taxon>
        <taxon>Hyphomicrobiales</taxon>
        <taxon>Devosiaceae</taxon>
        <taxon>Devosia</taxon>
    </lineage>
</organism>
<evidence type="ECO:0000256" key="6">
    <source>
        <dbReference type="SAM" id="SignalP"/>
    </source>
</evidence>
<dbReference type="EMBL" id="LANJ01000046">
    <property type="protein sequence ID" value="KKC35309.1"/>
    <property type="molecule type" value="Genomic_DNA"/>
</dbReference>
<dbReference type="Proteomes" id="UP000033411">
    <property type="component" value="Unassembled WGS sequence"/>
</dbReference>
<dbReference type="OrthoDB" id="9815357at2"/>
<evidence type="ECO:0000313" key="8">
    <source>
        <dbReference type="EMBL" id="KKC35309.1"/>
    </source>
</evidence>
<dbReference type="PANTHER" id="PTHR34001">
    <property type="entry name" value="BLL7405 PROTEIN"/>
    <property type="match status" value="1"/>
</dbReference>
<comment type="similarity">
    <text evidence="5">Belongs to the Omp25/RopB family.</text>
</comment>
<keyword evidence="4" id="KW-0998">Cell outer membrane</keyword>
<comment type="caution">
    <text evidence="8">The sequence shown here is derived from an EMBL/GenBank/DDBJ whole genome shotgun (WGS) entry which is preliminary data.</text>
</comment>
<sequence>MNGKNVLRLAALAVIAAVGSATAAHAQNYGTYGSAFDWSGFYAGVYGGLAPSEIGSPFSDVTLQGGAVAGYNLQIGPGVIGAELEGGYLHGRSYQTSAGGELTQDWSAAAKLKAGLALDRTMLYATAGYGVARLDPQGNVSSKAAWQGGWIFGGGVEQSITSNLSAKLEYTQMRLDNVPTTIAGTNYSDDLVNHSIKAGLNFRF</sequence>
<dbReference type="Gene3D" id="2.40.160.20">
    <property type="match status" value="1"/>
</dbReference>